<dbReference type="AlphaFoldDB" id="A0A7T7KNN1"/>
<dbReference type="RefSeq" id="WP_200338369.1">
    <property type="nucleotide sequence ID" value="NZ_CP066788.1"/>
</dbReference>
<reference evidence="1 2" key="1">
    <citation type="submission" date="2020-12" db="EMBL/GenBank/DDBJ databases">
        <authorList>
            <person name="Zheng R.K."/>
            <person name="Sun C.M."/>
        </authorList>
    </citation>
    <scope>NUCLEOTIDE SEQUENCE [LARGE SCALE GENOMIC DNA]</scope>
    <source>
        <strain evidence="1 2">ZRK001</strain>
        <plasmid evidence="1 2">plas-002</plasmid>
    </source>
</reference>
<evidence type="ECO:0000313" key="2">
    <source>
        <dbReference type="Proteomes" id="UP000596083"/>
    </source>
</evidence>
<dbReference type="Proteomes" id="UP000596083">
    <property type="component" value="Plasmid plas-002"/>
</dbReference>
<keyword evidence="1" id="KW-0614">Plasmid</keyword>
<protein>
    <submittedName>
        <fullName evidence="1">Uncharacterized protein</fullName>
    </submittedName>
</protein>
<proteinExistence type="predicted"/>
<gene>
    <name evidence="1" type="ORF">JET14_22480</name>
</gene>
<name>A0A7T7KNN1_9HYPH</name>
<dbReference type="EMBL" id="CP066788">
    <property type="protein sequence ID" value="QQM33021.1"/>
    <property type="molecule type" value="Genomic_DNA"/>
</dbReference>
<evidence type="ECO:0000313" key="1">
    <source>
        <dbReference type="EMBL" id="QQM33021.1"/>
    </source>
</evidence>
<organism evidence="1 2">
    <name type="scientific">Martelella lutilitoris</name>
    <dbReference type="NCBI Taxonomy" id="2583532"/>
    <lineage>
        <taxon>Bacteria</taxon>
        <taxon>Pseudomonadati</taxon>
        <taxon>Pseudomonadota</taxon>
        <taxon>Alphaproteobacteria</taxon>
        <taxon>Hyphomicrobiales</taxon>
        <taxon>Aurantimonadaceae</taxon>
        <taxon>Martelella</taxon>
    </lineage>
</organism>
<geneLocation type="plasmid" evidence="1 2">
    <name>plas-002</name>
</geneLocation>
<dbReference type="KEGG" id="mlut:JET14_22480"/>
<sequence>MSYRSILSRMGDSKEARAARTAFLAVEGLFTLRIWGAEDSADLQSQLDDIEAMLLSDGARN</sequence>
<accession>A0A7T7KNN1</accession>